<dbReference type="InterPro" id="IPR011701">
    <property type="entry name" value="MFS"/>
</dbReference>
<feature type="transmembrane region" description="Helical" evidence="6">
    <location>
        <begin position="541"/>
        <end position="560"/>
    </location>
</feature>
<feature type="transmembrane region" description="Helical" evidence="6">
    <location>
        <begin position="168"/>
        <end position="192"/>
    </location>
</feature>
<protein>
    <submittedName>
        <fullName evidence="8">MFS general substrate transporter-35</fullName>
    </submittedName>
</protein>
<gene>
    <name evidence="8" type="ORF">BP5796_06715</name>
</gene>
<dbReference type="PROSITE" id="PS50850">
    <property type="entry name" value="MFS"/>
    <property type="match status" value="1"/>
</dbReference>
<organism evidence="8 9">
    <name type="scientific">Coleophoma crateriformis</name>
    <dbReference type="NCBI Taxonomy" id="565419"/>
    <lineage>
        <taxon>Eukaryota</taxon>
        <taxon>Fungi</taxon>
        <taxon>Dikarya</taxon>
        <taxon>Ascomycota</taxon>
        <taxon>Pezizomycotina</taxon>
        <taxon>Leotiomycetes</taxon>
        <taxon>Helotiales</taxon>
        <taxon>Dermateaceae</taxon>
        <taxon>Coleophoma</taxon>
    </lineage>
</organism>
<feature type="region of interest" description="Disordered" evidence="5">
    <location>
        <begin position="1"/>
        <end position="22"/>
    </location>
</feature>
<evidence type="ECO:0000313" key="9">
    <source>
        <dbReference type="Proteomes" id="UP000256328"/>
    </source>
</evidence>
<dbReference type="AlphaFoldDB" id="A0A3D8RPT9"/>
<comment type="subcellular location">
    <subcellularLocation>
        <location evidence="1">Membrane</location>
        <topology evidence="1">Multi-pass membrane protein</topology>
    </subcellularLocation>
</comment>
<feature type="compositionally biased region" description="Basic and acidic residues" evidence="5">
    <location>
        <begin position="1"/>
        <end position="10"/>
    </location>
</feature>
<evidence type="ECO:0000256" key="6">
    <source>
        <dbReference type="SAM" id="Phobius"/>
    </source>
</evidence>
<keyword evidence="2 6" id="KW-0812">Transmembrane</keyword>
<evidence type="ECO:0000256" key="2">
    <source>
        <dbReference type="ARBA" id="ARBA00022692"/>
    </source>
</evidence>
<dbReference type="GO" id="GO:0015174">
    <property type="term" value="F:basic amino acid transmembrane transporter activity"/>
    <property type="evidence" value="ECO:0007669"/>
    <property type="project" value="TreeGrafter"/>
</dbReference>
<evidence type="ECO:0000256" key="4">
    <source>
        <dbReference type="ARBA" id="ARBA00023136"/>
    </source>
</evidence>
<dbReference type="PANTHER" id="PTHR23501:SF33">
    <property type="entry name" value="MAJOR FACILITATOR SUPERFAMILY (MFS) PROFILE DOMAIN-CONTAINING PROTEIN"/>
    <property type="match status" value="1"/>
</dbReference>
<name>A0A3D8RPT9_9HELO</name>
<feature type="transmembrane region" description="Helical" evidence="6">
    <location>
        <begin position="405"/>
        <end position="424"/>
    </location>
</feature>
<dbReference type="Pfam" id="PF07690">
    <property type="entry name" value="MFS_1"/>
    <property type="match status" value="1"/>
</dbReference>
<dbReference type="OrthoDB" id="6770063at2759"/>
<feature type="transmembrane region" description="Helical" evidence="6">
    <location>
        <begin position="139"/>
        <end position="156"/>
    </location>
</feature>
<dbReference type="InterPro" id="IPR005829">
    <property type="entry name" value="Sugar_transporter_CS"/>
</dbReference>
<feature type="transmembrane region" description="Helical" evidence="6">
    <location>
        <begin position="103"/>
        <end position="127"/>
    </location>
</feature>
<reference evidence="8 9" key="1">
    <citation type="journal article" date="2018" name="IMA Fungus">
        <title>IMA Genome-F 9: Draft genome sequence of Annulohypoxylon stygium, Aspergillus mulundensis, Berkeleyomyces basicola (syn. Thielaviopsis basicola), Ceratocystis smalleyi, two Cercospora beticola strains, Coleophoma cylindrospora, Fusarium fracticaudum, Phialophora cf. hyalina, and Morchella septimelata.</title>
        <authorList>
            <person name="Wingfield B.D."/>
            <person name="Bills G.F."/>
            <person name="Dong Y."/>
            <person name="Huang W."/>
            <person name="Nel W.J."/>
            <person name="Swalarsk-Parry B.S."/>
            <person name="Vaghefi N."/>
            <person name="Wilken P.M."/>
            <person name="An Z."/>
            <person name="de Beer Z.W."/>
            <person name="De Vos L."/>
            <person name="Chen L."/>
            <person name="Duong T.A."/>
            <person name="Gao Y."/>
            <person name="Hammerbacher A."/>
            <person name="Kikkert J.R."/>
            <person name="Li Y."/>
            <person name="Li H."/>
            <person name="Li K."/>
            <person name="Li Q."/>
            <person name="Liu X."/>
            <person name="Ma X."/>
            <person name="Naidoo K."/>
            <person name="Pethybridge S.J."/>
            <person name="Sun J."/>
            <person name="Steenkamp E.T."/>
            <person name="van der Nest M.A."/>
            <person name="van Wyk S."/>
            <person name="Wingfield M.J."/>
            <person name="Xiong C."/>
            <person name="Yue Q."/>
            <person name="Zhang X."/>
        </authorList>
    </citation>
    <scope>NUCLEOTIDE SEQUENCE [LARGE SCALE GENOMIC DNA]</scope>
    <source>
        <strain evidence="8 9">BP5796</strain>
    </source>
</reference>
<dbReference type="Gene3D" id="1.20.1250.20">
    <property type="entry name" value="MFS general substrate transporter like domains"/>
    <property type="match status" value="1"/>
</dbReference>
<accession>A0A3D8RPT9</accession>
<dbReference type="Gene3D" id="1.20.1720.10">
    <property type="entry name" value="Multidrug resistance protein D"/>
    <property type="match status" value="1"/>
</dbReference>
<sequence length="566" mass="59561">MALQDPEHEAAAAVAPSSDFPLDAGASERASLLSHRVDSRPSRYGGTDSSSLQDASPDYCLPEDDQPQESPVATISLLLIGVLIANADTTLVLATYGTISSEFAAFSSGSWLTTAYSLACTAVQPIVGKLSDIYGRKSVLIISYVLFGLGTVICGISQSMLQVIVGRIVSGVGSAGMTVIVSILITDLVPLIQVAAWRSYVNVVSTLGRSIGGPLGGLLADTIGWRWSFIGQGPLIFLAIVLVSLNLPSQTREESLPLKGQPSRLRRIDFVGATLLASMLVALLGALSIGGQIVPWSHPTVIGLLGVSVGLAILFIVFESNYALEPVFPLSLVCQRDVATSYGIMAMQVAAQLSMMFSVPLYFQVTQSASNTTAGAHLFPAVLGNTIGGLAAGFTIQKTGKYKTLTIIAPLVSAVAYLLMILRWTGHTTWLESMEIIPGGLGTGMASAATFIALTSSVQKEQVAIATGGMYLASSVGMVGGIAVGSTVQQSGLRSILERKLVGKGGDKVIKMVISDVRNLSKLDHRVRRVVVEAYLKSLEYSHIFSLSCALGAFLLALTLREHALK</sequence>
<feature type="transmembrane region" description="Helical" evidence="6">
    <location>
        <begin position="436"/>
        <end position="456"/>
    </location>
</feature>
<feature type="transmembrane region" description="Helical" evidence="6">
    <location>
        <begin position="268"/>
        <end position="290"/>
    </location>
</feature>
<evidence type="ECO:0000313" key="8">
    <source>
        <dbReference type="EMBL" id="RDW75894.1"/>
    </source>
</evidence>
<dbReference type="InterPro" id="IPR020846">
    <property type="entry name" value="MFS_dom"/>
</dbReference>
<evidence type="ECO:0000256" key="5">
    <source>
        <dbReference type="SAM" id="MobiDB-lite"/>
    </source>
</evidence>
<feature type="transmembrane region" description="Helical" evidence="6">
    <location>
        <begin position="227"/>
        <end position="247"/>
    </location>
</feature>
<feature type="transmembrane region" description="Helical" evidence="6">
    <location>
        <begin position="375"/>
        <end position="396"/>
    </location>
</feature>
<keyword evidence="9" id="KW-1185">Reference proteome</keyword>
<evidence type="ECO:0000256" key="3">
    <source>
        <dbReference type="ARBA" id="ARBA00022989"/>
    </source>
</evidence>
<proteinExistence type="predicted"/>
<dbReference type="PROSITE" id="PS00216">
    <property type="entry name" value="SUGAR_TRANSPORT_1"/>
    <property type="match status" value="1"/>
</dbReference>
<dbReference type="SUPFAM" id="SSF103473">
    <property type="entry name" value="MFS general substrate transporter"/>
    <property type="match status" value="1"/>
</dbReference>
<dbReference type="InterPro" id="IPR036259">
    <property type="entry name" value="MFS_trans_sf"/>
</dbReference>
<feature type="transmembrane region" description="Helical" evidence="6">
    <location>
        <begin position="463"/>
        <end position="484"/>
    </location>
</feature>
<dbReference type="EMBL" id="PDLN01000009">
    <property type="protein sequence ID" value="RDW75894.1"/>
    <property type="molecule type" value="Genomic_DNA"/>
</dbReference>
<feature type="transmembrane region" description="Helical" evidence="6">
    <location>
        <begin position="296"/>
        <end position="318"/>
    </location>
</feature>
<evidence type="ECO:0000259" key="7">
    <source>
        <dbReference type="PROSITE" id="PS50850"/>
    </source>
</evidence>
<feature type="transmembrane region" description="Helical" evidence="6">
    <location>
        <begin position="339"/>
        <end position="363"/>
    </location>
</feature>
<evidence type="ECO:0000256" key="1">
    <source>
        <dbReference type="ARBA" id="ARBA00004141"/>
    </source>
</evidence>
<comment type="caution">
    <text evidence="8">The sequence shown here is derived from an EMBL/GenBank/DDBJ whole genome shotgun (WGS) entry which is preliminary data.</text>
</comment>
<dbReference type="Proteomes" id="UP000256328">
    <property type="component" value="Unassembled WGS sequence"/>
</dbReference>
<keyword evidence="4 6" id="KW-0472">Membrane</keyword>
<dbReference type="GO" id="GO:0000329">
    <property type="term" value="C:fungal-type vacuole membrane"/>
    <property type="evidence" value="ECO:0007669"/>
    <property type="project" value="TreeGrafter"/>
</dbReference>
<keyword evidence="3 6" id="KW-1133">Transmembrane helix</keyword>
<feature type="domain" description="Major facilitator superfamily (MFS) profile" evidence="7">
    <location>
        <begin position="74"/>
        <end position="564"/>
    </location>
</feature>
<dbReference type="PANTHER" id="PTHR23501">
    <property type="entry name" value="MAJOR FACILITATOR SUPERFAMILY"/>
    <property type="match status" value="1"/>
</dbReference>
<feature type="transmembrane region" description="Helical" evidence="6">
    <location>
        <begin position="72"/>
        <end position="96"/>
    </location>
</feature>
<feature type="region of interest" description="Disordered" evidence="5">
    <location>
        <begin position="34"/>
        <end position="67"/>
    </location>
</feature>